<dbReference type="InterPro" id="IPR052929">
    <property type="entry name" value="RNase_H-like_EbsB-rel"/>
</dbReference>
<evidence type="ECO:0000313" key="3">
    <source>
        <dbReference type="Proteomes" id="UP001237642"/>
    </source>
</evidence>
<feature type="domain" description="RNase H type-1" evidence="1">
    <location>
        <begin position="47"/>
        <end position="117"/>
    </location>
</feature>
<dbReference type="EMBL" id="JAUIZM010000001">
    <property type="protein sequence ID" value="KAK1404146.1"/>
    <property type="molecule type" value="Genomic_DNA"/>
</dbReference>
<reference evidence="2" key="2">
    <citation type="submission" date="2023-05" db="EMBL/GenBank/DDBJ databases">
        <authorList>
            <person name="Schelkunov M.I."/>
        </authorList>
    </citation>
    <scope>NUCLEOTIDE SEQUENCE</scope>
    <source>
        <strain evidence="2">Hsosn_3</strain>
        <tissue evidence="2">Leaf</tissue>
    </source>
</reference>
<dbReference type="GO" id="GO:0003676">
    <property type="term" value="F:nucleic acid binding"/>
    <property type="evidence" value="ECO:0007669"/>
    <property type="project" value="InterPro"/>
</dbReference>
<dbReference type="PANTHER" id="PTHR47074">
    <property type="entry name" value="BNAC02G40300D PROTEIN"/>
    <property type="match status" value="1"/>
</dbReference>
<dbReference type="InterPro" id="IPR002156">
    <property type="entry name" value="RNaseH_domain"/>
</dbReference>
<dbReference type="GO" id="GO:0004523">
    <property type="term" value="F:RNA-DNA hybrid ribonuclease activity"/>
    <property type="evidence" value="ECO:0007669"/>
    <property type="project" value="InterPro"/>
</dbReference>
<evidence type="ECO:0000259" key="1">
    <source>
        <dbReference type="Pfam" id="PF13456"/>
    </source>
</evidence>
<reference evidence="2" key="1">
    <citation type="submission" date="2023-02" db="EMBL/GenBank/DDBJ databases">
        <title>Genome of toxic invasive species Heracleum sosnowskyi carries increased number of genes despite the absence of recent whole-genome duplications.</title>
        <authorList>
            <person name="Schelkunov M."/>
            <person name="Shtratnikova V."/>
            <person name="Makarenko M."/>
            <person name="Klepikova A."/>
            <person name="Omelchenko D."/>
            <person name="Novikova G."/>
            <person name="Obukhova E."/>
            <person name="Bogdanov V."/>
            <person name="Penin A."/>
            <person name="Logacheva M."/>
        </authorList>
    </citation>
    <scope>NUCLEOTIDE SEQUENCE</scope>
    <source>
        <strain evidence="2">Hsosn_3</strain>
        <tissue evidence="2">Leaf</tissue>
    </source>
</reference>
<accession>A0AAD8NDC6</accession>
<organism evidence="2 3">
    <name type="scientific">Heracleum sosnowskyi</name>
    <dbReference type="NCBI Taxonomy" id="360622"/>
    <lineage>
        <taxon>Eukaryota</taxon>
        <taxon>Viridiplantae</taxon>
        <taxon>Streptophyta</taxon>
        <taxon>Embryophyta</taxon>
        <taxon>Tracheophyta</taxon>
        <taxon>Spermatophyta</taxon>
        <taxon>Magnoliopsida</taxon>
        <taxon>eudicotyledons</taxon>
        <taxon>Gunneridae</taxon>
        <taxon>Pentapetalae</taxon>
        <taxon>asterids</taxon>
        <taxon>campanulids</taxon>
        <taxon>Apiales</taxon>
        <taxon>Apiaceae</taxon>
        <taxon>Apioideae</taxon>
        <taxon>apioid superclade</taxon>
        <taxon>Tordylieae</taxon>
        <taxon>Tordyliinae</taxon>
        <taxon>Heracleum</taxon>
    </lineage>
</organism>
<proteinExistence type="predicted"/>
<dbReference type="InterPro" id="IPR036397">
    <property type="entry name" value="RNaseH_sf"/>
</dbReference>
<keyword evidence="3" id="KW-1185">Reference proteome</keyword>
<dbReference type="Gene3D" id="3.30.420.10">
    <property type="entry name" value="Ribonuclease H-like superfamily/Ribonuclease H"/>
    <property type="match status" value="1"/>
</dbReference>
<gene>
    <name evidence="2" type="ORF">POM88_003751</name>
</gene>
<name>A0AAD8NDC6_9APIA</name>
<dbReference type="Pfam" id="PF13456">
    <property type="entry name" value="RVT_3"/>
    <property type="match status" value="1"/>
</dbReference>
<dbReference type="Proteomes" id="UP001237642">
    <property type="component" value="Unassembled WGS sequence"/>
</dbReference>
<dbReference type="SUPFAM" id="SSF53098">
    <property type="entry name" value="Ribonuclease H-like"/>
    <property type="match status" value="1"/>
</dbReference>
<dbReference type="CDD" id="cd06222">
    <property type="entry name" value="RNase_H_like"/>
    <property type="match status" value="1"/>
</dbReference>
<comment type="caution">
    <text evidence="2">The sequence shown here is derived from an EMBL/GenBank/DDBJ whole genome shotgun (WGS) entry which is preliminary data.</text>
</comment>
<dbReference type="AlphaFoldDB" id="A0AAD8NDC6"/>
<evidence type="ECO:0000313" key="2">
    <source>
        <dbReference type="EMBL" id="KAK1404146.1"/>
    </source>
</evidence>
<dbReference type="PANTHER" id="PTHR47074:SF54">
    <property type="entry name" value="RNASE H TYPE-1 DOMAIN-CONTAINING PROTEIN"/>
    <property type="match status" value="1"/>
</dbReference>
<protein>
    <recommendedName>
        <fullName evidence="1">RNase H type-1 domain-containing protein</fullName>
    </recommendedName>
</protein>
<dbReference type="InterPro" id="IPR012337">
    <property type="entry name" value="RNaseH-like_sf"/>
</dbReference>
<sequence>MLQYLNHWAFSFKFRIVSDQSYKSHDSSISVNDRCWHKPAEGVLKCNVDASFYPGTATFTIGMVVRDCRGEFVEGRSMTLMSPDSVFEAECIGVREALSWVLSRGDNREVVVETDSDLKLGMWWINARL</sequence>
<dbReference type="InterPro" id="IPR044730">
    <property type="entry name" value="RNase_H-like_dom_plant"/>
</dbReference>